<dbReference type="STRING" id="1429043.X474_06590"/>
<comment type="caution">
    <text evidence="1">The sequence shown here is derived from an EMBL/GenBank/DDBJ whole genome shotgun (WGS) entry which is preliminary data.</text>
</comment>
<dbReference type="InParanoid" id="A0A0D2GJ22"/>
<dbReference type="EMBL" id="AZAC01000008">
    <property type="protein sequence ID" value="KIX14807.1"/>
    <property type="molecule type" value="Genomic_DNA"/>
</dbReference>
<name>A0A0D2GJ22_9BACT</name>
<evidence type="ECO:0000313" key="1">
    <source>
        <dbReference type="EMBL" id="KIX14807.1"/>
    </source>
</evidence>
<organism evidence="1 2">
    <name type="scientific">Dethiosulfatarculus sandiegensis</name>
    <dbReference type="NCBI Taxonomy" id="1429043"/>
    <lineage>
        <taxon>Bacteria</taxon>
        <taxon>Pseudomonadati</taxon>
        <taxon>Thermodesulfobacteriota</taxon>
        <taxon>Desulfarculia</taxon>
        <taxon>Desulfarculales</taxon>
        <taxon>Desulfarculaceae</taxon>
        <taxon>Dethiosulfatarculus</taxon>
    </lineage>
</organism>
<reference evidence="1 2" key="1">
    <citation type="submission" date="2013-11" db="EMBL/GenBank/DDBJ databases">
        <title>Metagenomic analysis of a methanogenic consortium involved in long chain n-alkane degradation.</title>
        <authorList>
            <person name="Davidova I.A."/>
            <person name="Callaghan A.V."/>
            <person name="Wawrik B."/>
            <person name="Pruitt S."/>
            <person name="Marks C."/>
            <person name="Duncan K.E."/>
            <person name="Suflita J.M."/>
        </authorList>
    </citation>
    <scope>NUCLEOTIDE SEQUENCE [LARGE SCALE GENOMIC DNA]</scope>
    <source>
        <strain evidence="1 2">SPR</strain>
    </source>
</reference>
<dbReference type="AlphaFoldDB" id="A0A0D2GJ22"/>
<accession>A0A0D2GJ22</accession>
<dbReference type="Proteomes" id="UP000032233">
    <property type="component" value="Unassembled WGS sequence"/>
</dbReference>
<sequence>MFKQPISAGSSYIKINLKAISILGSGALDFLLLKVIKIKLSPANLIKGKQALLFK</sequence>
<gene>
    <name evidence="1" type="ORF">X474_06590</name>
</gene>
<proteinExistence type="predicted"/>
<evidence type="ECO:0000313" key="2">
    <source>
        <dbReference type="Proteomes" id="UP000032233"/>
    </source>
</evidence>
<keyword evidence="2" id="KW-1185">Reference proteome</keyword>
<protein>
    <submittedName>
        <fullName evidence="1">Uncharacterized protein</fullName>
    </submittedName>
</protein>